<organism evidence="2 3">
    <name type="scientific">Thanatephorus cucumeris (strain AG1-IA)</name>
    <name type="common">Rice sheath blight fungus</name>
    <name type="synonym">Rhizoctonia solani</name>
    <dbReference type="NCBI Taxonomy" id="983506"/>
    <lineage>
        <taxon>Eukaryota</taxon>
        <taxon>Fungi</taxon>
        <taxon>Dikarya</taxon>
        <taxon>Basidiomycota</taxon>
        <taxon>Agaricomycotina</taxon>
        <taxon>Agaricomycetes</taxon>
        <taxon>Cantharellales</taxon>
        <taxon>Ceratobasidiaceae</taxon>
        <taxon>Rhizoctonia</taxon>
        <taxon>Rhizoctonia solani AG-1</taxon>
    </lineage>
</organism>
<feature type="signal peptide" evidence="1">
    <location>
        <begin position="1"/>
        <end position="34"/>
    </location>
</feature>
<comment type="caution">
    <text evidence="2">The sequence shown here is derived from an EMBL/GenBank/DDBJ whole genome shotgun (WGS) entry which is preliminary data.</text>
</comment>
<dbReference type="HOGENOM" id="CLU_1611921_0_0_1"/>
<dbReference type="AlphaFoldDB" id="L8WTD9"/>
<feature type="chain" id="PRO_5003997187" evidence="1">
    <location>
        <begin position="35"/>
        <end position="165"/>
    </location>
</feature>
<proteinExistence type="predicted"/>
<name>L8WTD9_THACA</name>
<dbReference type="OrthoDB" id="3226519at2759"/>
<gene>
    <name evidence="2" type="ORF">AG1IA_05935</name>
</gene>
<keyword evidence="1" id="KW-0732">Signal</keyword>
<reference evidence="2 3" key="1">
    <citation type="journal article" date="2013" name="Nat. Commun.">
        <title>The evolution and pathogenic mechanisms of the rice sheath blight pathogen.</title>
        <authorList>
            <person name="Zheng A."/>
            <person name="Lin R."/>
            <person name="Xu L."/>
            <person name="Qin P."/>
            <person name="Tang C."/>
            <person name="Ai P."/>
            <person name="Zhang D."/>
            <person name="Liu Y."/>
            <person name="Sun Z."/>
            <person name="Feng H."/>
            <person name="Wang Y."/>
            <person name="Chen Y."/>
            <person name="Liang X."/>
            <person name="Fu R."/>
            <person name="Li Q."/>
            <person name="Zhang J."/>
            <person name="Yu X."/>
            <person name="Xie Z."/>
            <person name="Ding L."/>
            <person name="Guan P."/>
            <person name="Tang J."/>
            <person name="Liang Y."/>
            <person name="Wang S."/>
            <person name="Deng Q."/>
            <person name="Li S."/>
            <person name="Zhu J."/>
            <person name="Wang L."/>
            <person name="Liu H."/>
            <person name="Li P."/>
        </authorList>
    </citation>
    <scope>NUCLEOTIDE SEQUENCE [LARGE SCALE GENOMIC DNA]</scope>
    <source>
        <strain evidence="3">AG-1 IA</strain>
    </source>
</reference>
<keyword evidence="3" id="KW-1185">Reference proteome</keyword>
<evidence type="ECO:0000313" key="3">
    <source>
        <dbReference type="Proteomes" id="UP000011668"/>
    </source>
</evidence>
<evidence type="ECO:0000313" key="2">
    <source>
        <dbReference type="EMBL" id="ELU40023.1"/>
    </source>
</evidence>
<sequence>MRAPFTPASRSPVWLLMPAWVILVGLLNCWQVSAAAIGTTSLPHQLHLVEREHRPLLFVGSINRIPVPGFPDIVVTTFSLPNKSKTGSSSGKTTGPISIIDSPCTNMCSGAAGTGPNQFDCTTIANSLYAISNQTINLSPFLGTEWSFRSCKIIVTNQSPTDSVM</sequence>
<evidence type="ECO:0000256" key="1">
    <source>
        <dbReference type="SAM" id="SignalP"/>
    </source>
</evidence>
<dbReference type="Proteomes" id="UP000011668">
    <property type="component" value="Unassembled WGS sequence"/>
</dbReference>
<accession>L8WTD9</accession>
<dbReference type="EMBL" id="AFRT01001534">
    <property type="protein sequence ID" value="ELU40023.1"/>
    <property type="molecule type" value="Genomic_DNA"/>
</dbReference>
<protein>
    <submittedName>
        <fullName evidence="2">Uncharacterized protein</fullName>
    </submittedName>
</protein>